<accession>A0A5P8E9E3</accession>
<gene>
    <name evidence="1" type="ORF">C7Y71_011540</name>
</gene>
<evidence type="ECO:0000313" key="1">
    <source>
        <dbReference type="EMBL" id="QFQ13586.1"/>
    </source>
</evidence>
<evidence type="ECO:0008006" key="3">
    <source>
        <dbReference type="Google" id="ProtNLM"/>
    </source>
</evidence>
<dbReference type="InterPro" id="IPR011990">
    <property type="entry name" value="TPR-like_helical_dom_sf"/>
</dbReference>
<sequence>MKTEIQNAFNNLPEEVRELIPALSVICSDGLSSDVACNIIMPDQPKQFFIYIHSLNEFGWLMLDNNNIYTSEAITEVALEECPLTDDKHKRLLTTLQKHINLKPLDDMYAKREYFKAARVYLCYLMATWKDDIVSKPQELIKAFVYNVVYFAKNAELGFYDVRTKTVTVEQRIDYMLLNYVVNIDASYPNSEIHILLGELSQKIFRYKDAKDYFSFAIAFEEVNKSMLRLAVSKMYFNLSIFWKALQYAYEAYEENEKANETDLNLYVCLHIAYICAYSDSPENTKFWLQKFWQIMRGRSIPKYHLFSIKLKEIEAILLKDDLSQGMTVADSAELETYQLYGANSPELANIYGIRSYLEGEAEKNRQGVKYYSKYVDINHFNYGNCAGDVAMLYSAMIFTHTSLGNSRSCDVYTHLLEQLDTDNDNFSPGVRIGQAQAKFYTYLFAYMDTEKAKEYLQLARDIYEKELMPNDEVFFKNKDKILPFATESSTIITSNINNDNNVLEYFLYYIQGDTDRAKRYLKTLIDAEENPLQKLKWMVKLGNVLAAEENQAGANEIWKEVLDNADKKDIFSLSVEISNCAEEHGMMQDALDYIDIALQYDNMIFANNQELATALRSQAELRKYYNFENPEEEWRQAESLLKSLNDTDGLSSLYFSWSYHLYDSEKVQYIRKAIRLWEPEQGQFDERLAIMYHTLTIALGAIGNFNEARQAARKAVEHFPFDYPPELHEEIKEFL</sequence>
<organism evidence="1 2">
    <name type="scientific">Pseudoprevotella muciniphila</name>
    <dbReference type="NCBI Taxonomy" id="2133944"/>
    <lineage>
        <taxon>Bacteria</taxon>
        <taxon>Pseudomonadati</taxon>
        <taxon>Bacteroidota</taxon>
        <taxon>Bacteroidia</taxon>
        <taxon>Bacteroidales</taxon>
        <taxon>Prevotellaceae</taxon>
        <taxon>Pseudoprevotella</taxon>
    </lineage>
</organism>
<dbReference type="OrthoDB" id="1097206at2"/>
<dbReference type="KEGG" id="alq:C7Y71_011540"/>
<reference evidence="1 2" key="1">
    <citation type="submission" date="2018-11" db="EMBL/GenBank/DDBJ databases">
        <authorList>
            <person name="Na S.W."/>
            <person name="Baik M."/>
        </authorList>
    </citation>
    <scope>NUCLEOTIDE SEQUENCE [LARGE SCALE GENOMIC DNA]</scope>
    <source>
        <strain evidence="1 2">E39</strain>
    </source>
</reference>
<name>A0A5P8E9E3_9BACT</name>
<dbReference type="SMART" id="SM00028">
    <property type="entry name" value="TPR"/>
    <property type="match status" value="3"/>
</dbReference>
<dbReference type="SUPFAM" id="SSF48452">
    <property type="entry name" value="TPR-like"/>
    <property type="match status" value="1"/>
</dbReference>
<dbReference type="Gene3D" id="1.25.40.10">
    <property type="entry name" value="Tetratricopeptide repeat domain"/>
    <property type="match status" value="1"/>
</dbReference>
<dbReference type="RefSeq" id="WP_111899091.1">
    <property type="nucleotide sequence ID" value="NZ_CP033459.1"/>
</dbReference>
<proteinExistence type="predicted"/>
<dbReference type="EMBL" id="CP033459">
    <property type="protein sequence ID" value="QFQ13586.1"/>
    <property type="molecule type" value="Genomic_DNA"/>
</dbReference>
<evidence type="ECO:0000313" key="2">
    <source>
        <dbReference type="Proteomes" id="UP000249375"/>
    </source>
</evidence>
<protein>
    <recommendedName>
        <fullName evidence="3">Tetratricopeptide repeat protein</fullName>
    </recommendedName>
</protein>
<dbReference type="InterPro" id="IPR019734">
    <property type="entry name" value="TPR_rpt"/>
</dbReference>
<keyword evidence="2" id="KW-1185">Reference proteome</keyword>
<dbReference type="AlphaFoldDB" id="A0A5P8E9E3"/>
<dbReference type="Proteomes" id="UP000249375">
    <property type="component" value="Chromosome"/>
</dbReference>